<comment type="caution">
    <text evidence="5">The sequence shown here is derived from an EMBL/GenBank/DDBJ whole genome shotgun (WGS) entry which is preliminary data.</text>
</comment>
<dbReference type="PANTHER" id="PTHR30146:SF138">
    <property type="entry name" value="TRANSCRIPTIONAL REGULATORY PROTEIN"/>
    <property type="match status" value="1"/>
</dbReference>
<protein>
    <submittedName>
        <fullName evidence="5">LacI family DNA-binding transcriptional regulator</fullName>
    </submittedName>
</protein>
<organism evidence="5 6">
    <name type="scientific">Nakamurella alba</name>
    <dbReference type="NCBI Taxonomy" id="2665158"/>
    <lineage>
        <taxon>Bacteria</taxon>
        <taxon>Bacillati</taxon>
        <taxon>Actinomycetota</taxon>
        <taxon>Actinomycetes</taxon>
        <taxon>Nakamurellales</taxon>
        <taxon>Nakamurellaceae</taxon>
        <taxon>Nakamurella</taxon>
    </lineage>
</organism>
<dbReference type="InterPro" id="IPR010982">
    <property type="entry name" value="Lambda_DNA-bd_dom_sf"/>
</dbReference>
<keyword evidence="1" id="KW-0805">Transcription regulation</keyword>
<gene>
    <name evidence="5" type="ORF">GIS00_03250</name>
</gene>
<dbReference type="SUPFAM" id="SSF47413">
    <property type="entry name" value="lambda repressor-like DNA-binding domains"/>
    <property type="match status" value="1"/>
</dbReference>
<dbReference type="CDD" id="cd06279">
    <property type="entry name" value="PBP1_LacI-like"/>
    <property type="match status" value="1"/>
</dbReference>
<evidence type="ECO:0000313" key="5">
    <source>
        <dbReference type="EMBL" id="MTD12961.1"/>
    </source>
</evidence>
<keyword evidence="2 5" id="KW-0238">DNA-binding</keyword>
<feature type="domain" description="HTH lacI-type" evidence="4">
    <location>
        <begin position="6"/>
        <end position="61"/>
    </location>
</feature>
<evidence type="ECO:0000259" key="4">
    <source>
        <dbReference type="PROSITE" id="PS50932"/>
    </source>
</evidence>
<dbReference type="InterPro" id="IPR046335">
    <property type="entry name" value="LacI/GalR-like_sensor"/>
</dbReference>
<dbReference type="InterPro" id="IPR000843">
    <property type="entry name" value="HTH_LacI"/>
</dbReference>
<dbReference type="Pfam" id="PF13377">
    <property type="entry name" value="Peripla_BP_3"/>
    <property type="match status" value="1"/>
</dbReference>
<evidence type="ECO:0000256" key="3">
    <source>
        <dbReference type="ARBA" id="ARBA00023163"/>
    </source>
</evidence>
<dbReference type="Gene3D" id="3.40.50.2300">
    <property type="match status" value="3"/>
</dbReference>
<dbReference type="AlphaFoldDB" id="A0A7K1FFS0"/>
<name>A0A7K1FFS0_9ACTN</name>
<dbReference type="InterPro" id="IPR028082">
    <property type="entry name" value="Peripla_BP_I"/>
</dbReference>
<reference evidence="5 6" key="1">
    <citation type="submission" date="2019-11" db="EMBL/GenBank/DDBJ databases">
        <authorList>
            <person name="Jiang L.-Q."/>
        </authorList>
    </citation>
    <scope>NUCLEOTIDE SEQUENCE [LARGE SCALE GENOMIC DNA]</scope>
    <source>
        <strain evidence="5 6">YIM 132087</strain>
    </source>
</reference>
<dbReference type="Gene3D" id="1.10.260.40">
    <property type="entry name" value="lambda repressor-like DNA-binding domains"/>
    <property type="match status" value="1"/>
</dbReference>
<dbReference type="CDD" id="cd01392">
    <property type="entry name" value="HTH_LacI"/>
    <property type="match status" value="1"/>
</dbReference>
<proteinExistence type="predicted"/>
<keyword evidence="3" id="KW-0804">Transcription</keyword>
<dbReference type="Proteomes" id="UP000460221">
    <property type="component" value="Unassembled WGS sequence"/>
</dbReference>
<keyword evidence="6" id="KW-1185">Reference proteome</keyword>
<dbReference type="GO" id="GO:0000976">
    <property type="term" value="F:transcription cis-regulatory region binding"/>
    <property type="evidence" value="ECO:0007669"/>
    <property type="project" value="TreeGrafter"/>
</dbReference>
<dbReference type="Pfam" id="PF00356">
    <property type="entry name" value="LacI"/>
    <property type="match status" value="1"/>
</dbReference>
<dbReference type="GO" id="GO:0003700">
    <property type="term" value="F:DNA-binding transcription factor activity"/>
    <property type="evidence" value="ECO:0007669"/>
    <property type="project" value="TreeGrafter"/>
</dbReference>
<dbReference type="SMART" id="SM00354">
    <property type="entry name" value="HTH_LACI"/>
    <property type="match status" value="1"/>
</dbReference>
<evidence type="ECO:0000313" key="6">
    <source>
        <dbReference type="Proteomes" id="UP000460221"/>
    </source>
</evidence>
<sequence length="379" mass="39265">MVGKRPTLAAVAARAQVSVSTASLAFSGSGPVSESTRERVLAAAKELDYAGPDPRARSLRRGKSGIVAVAMEETVRYAFRDPVMIAFLDGIAAEIAAAELALLLVPEIGHGPATVETASMDAAILIGCSPVVMESVEIARRRSLPVVALGTPPSPELPAVTLDDRAASTALARHLADLGHSRVAVVGLEFDGSKHRGPLTPAKEAAATVQVSLDRLHGVREVYPDVPVFVTGGSLVEEGWHAGRALLGLPAGITSPPSVPDTGGLDLFPADGSVELVPRPREHRPTAVIAQSDLLAAGVIRAAEELGIAVPQDLSVVGFDGIRIDTVIPHDLTTMVQPATDQGRAAARMALDLLDGVVPADVHFRSTFHQGATTAPVSS</sequence>
<dbReference type="PROSITE" id="PS50932">
    <property type="entry name" value="HTH_LACI_2"/>
    <property type="match status" value="1"/>
</dbReference>
<evidence type="ECO:0000256" key="1">
    <source>
        <dbReference type="ARBA" id="ARBA00023015"/>
    </source>
</evidence>
<dbReference type="PANTHER" id="PTHR30146">
    <property type="entry name" value="LACI-RELATED TRANSCRIPTIONAL REPRESSOR"/>
    <property type="match status" value="1"/>
</dbReference>
<dbReference type="EMBL" id="WLYK01000001">
    <property type="protein sequence ID" value="MTD12961.1"/>
    <property type="molecule type" value="Genomic_DNA"/>
</dbReference>
<accession>A0A7K1FFS0</accession>
<evidence type="ECO:0000256" key="2">
    <source>
        <dbReference type="ARBA" id="ARBA00023125"/>
    </source>
</evidence>
<dbReference type="SUPFAM" id="SSF53822">
    <property type="entry name" value="Periplasmic binding protein-like I"/>
    <property type="match status" value="1"/>
</dbReference>